<comment type="similarity">
    <text evidence="6 7">Belongs to the class I-like SAM-binding methyltransferase superfamily. C5-methyltransferase family.</text>
</comment>
<dbReference type="GO" id="GO:0003886">
    <property type="term" value="F:DNA (cytosine-5-)-methyltransferase activity"/>
    <property type="evidence" value="ECO:0007669"/>
    <property type="project" value="UniProtKB-EC"/>
</dbReference>
<dbReference type="EC" id="2.1.1.37" evidence="8"/>
<keyword evidence="3 6" id="KW-0949">S-adenosyl-L-methionine</keyword>
<reference evidence="9 10" key="1">
    <citation type="submission" date="2018-08" db="EMBL/GenBank/DDBJ databases">
        <title>A genome reference for cultivated species of the human gut microbiota.</title>
        <authorList>
            <person name="Zou Y."/>
            <person name="Xue W."/>
            <person name="Luo G."/>
        </authorList>
    </citation>
    <scope>NUCLEOTIDE SEQUENCE [LARGE SCALE GENOMIC DNA]</scope>
    <source>
        <strain evidence="9 10">TM10-17</strain>
    </source>
</reference>
<protein>
    <recommendedName>
        <fullName evidence="8">Cytosine-specific methyltransferase</fullName>
        <ecNumber evidence="8">2.1.1.37</ecNumber>
    </recommendedName>
</protein>
<dbReference type="PROSITE" id="PS00095">
    <property type="entry name" value="C5_MTASE_2"/>
    <property type="match status" value="1"/>
</dbReference>
<keyword evidence="4" id="KW-0680">Restriction system</keyword>
<evidence type="ECO:0000256" key="1">
    <source>
        <dbReference type="ARBA" id="ARBA00022603"/>
    </source>
</evidence>
<dbReference type="AlphaFoldDB" id="A0A374MQ07"/>
<proteinExistence type="inferred from homology"/>
<evidence type="ECO:0000256" key="2">
    <source>
        <dbReference type="ARBA" id="ARBA00022679"/>
    </source>
</evidence>
<dbReference type="PROSITE" id="PS51679">
    <property type="entry name" value="SAM_MT_C5"/>
    <property type="match status" value="1"/>
</dbReference>
<evidence type="ECO:0000256" key="7">
    <source>
        <dbReference type="RuleBase" id="RU000416"/>
    </source>
</evidence>
<dbReference type="PROSITE" id="PS00094">
    <property type="entry name" value="C5_MTASE_1"/>
    <property type="match status" value="1"/>
</dbReference>
<comment type="caution">
    <text evidence="9">The sequence shown here is derived from an EMBL/GenBank/DDBJ whole genome shotgun (WGS) entry which is preliminary data.</text>
</comment>
<accession>A0A374MQ07</accession>
<evidence type="ECO:0000256" key="5">
    <source>
        <dbReference type="ARBA" id="ARBA00047422"/>
    </source>
</evidence>
<dbReference type="InterPro" id="IPR031303">
    <property type="entry name" value="C5_meth_CS"/>
</dbReference>
<dbReference type="NCBIfam" id="TIGR00675">
    <property type="entry name" value="dcm"/>
    <property type="match status" value="1"/>
</dbReference>
<comment type="catalytic activity">
    <reaction evidence="5 8">
        <text>a 2'-deoxycytidine in DNA + S-adenosyl-L-methionine = a 5-methyl-2'-deoxycytidine in DNA + S-adenosyl-L-homocysteine + H(+)</text>
        <dbReference type="Rhea" id="RHEA:13681"/>
        <dbReference type="Rhea" id="RHEA-COMP:11369"/>
        <dbReference type="Rhea" id="RHEA-COMP:11370"/>
        <dbReference type="ChEBI" id="CHEBI:15378"/>
        <dbReference type="ChEBI" id="CHEBI:57856"/>
        <dbReference type="ChEBI" id="CHEBI:59789"/>
        <dbReference type="ChEBI" id="CHEBI:85452"/>
        <dbReference type="ChEBI" id="CHEBI:85454"/>
        <dbReference type="EC" id="2.1.1.37"/>
    </reaction>
</comment>
<gene>
    <name evidence="9" type="ORF">DXD90_18070</name>
</gene>
<evidence type="ECO:0000313" key="9">
    <source>
        <dbReference type="EMBL" id="RGI72617.1"/>
    </source>
</evidence>
<evidence type="ECO:0000256" key="3">
    <source>
        <dbReference type="ARBA" id="ARBA00022691"/>
    </source>
</evidence>
<dbReference type="PRINTS" id="PR00105">
    <property type="entry name" value="C5METTRFRASE"/>
</dbReference>
<dbReference type="InterPro" id="IPR050390">
    <property type="entry name" value="C5-Methyltransferase"/>
</dbReference>
<dbReference type="SUPFAM" id="SSF53335">
    <property type="entry name" value="S-adenosyl-L-methionine-dependent methyltransferases"/>
    <property type="match status" value="1"/>
</dbReference>
<dbReference type="Pfam" id="PF00145">
    <property type="entry name" value="DNA_methylase"/>
    <property type="match status" value="1"/>
</dbReference>
<dbReference type="GO" id="GO:0003677">
    <property type="term" value="F:DNA binding"/>
    <property type="evidence" value="ECO:0007669"/>
    <property type="project" value="TreeGrafter"/>
</dbReference>
<dbReference type="InterPro" id="IPR001525">
    <property type="entry name" value="C5_MeTfrase"/>
</dbReference>
<feature type="active site" evidence="6">
    <location>
        <position position="72"/>
    </location>
</feature>
<evidence type="ECO:0000256" key="6">
    <source>
        <dbReference type="PROSITE-ProRule" id="PRU01016"/>
    </source>
</evidence>
<dbReference type="PANTHER" id="PTHR10629:SF52">
    <property type="entry name" value="DNA (CYTOSINE-5)-METHYLTRANSFERASE 1"/>
    <property type="match status" value="1"/>
</dbReference>
<evidence type="ECO:0000256" key="4">
    <source>
        <dbReference type="ARBA" id="ARBA00022747"/>
    </source>
</evidence>
<dbReference type="CDD" id="cd00315">
    <property type="entry name" value="Cyt_C5_DNA_methylase"/>
    <property type="match status" value="1"/>
</dbReference>
<evidence type="ECO:0000256" key="8">
    <source>
        <dbReference type="RuleBase" id="RU000417"/>
    </source>
</evidence>
<keyword evidence="1 6" id="KW-0489">Methyltransferase</keyword>
<dbReference type="GO" id="GO:0009307">
    <property type="term" value="P:DNA restriction-modification system"/>
    <property type="evidence" value="ECO:0007669"/>
    <property type="project" value="UniProtKB-KW"/>
</dbReference>
<dbReference type="InterPro" id="IPR029063">
    <property type="entry name" value="SAM-dependent_MTases_sf"/>
</dbReference>
<evidence type="ECO:0000313" key="10">
    <source>
        <dbReference type="Proteomes" id="UP000263754"/>
    </source>
</evidence>
<organism evidence="9 10">
    <name type="scientific">Bacteroides uniformis</name>
    <dbReference type="NCBI Taxonomy" id="820"/>
    <lineage>
        <taxon>Bacteria</taxon>
        <taxon>Pseudomonadati</taxon>
        <taxon>Bacteroidota</taxon>
        <taxon>Bacteroidia</taxon>
        <taxon>Bacteroidales</taxon>
        <taxon>Bacteroidaceae</taxon>
        <taxon>Bacteroides</taxon>
    </lineage>
</organism>
<dbReference type="Gene3D" id="3.40.50.150">
    <property type="entry name" value="Vaccinia Virus protein VP39"/>
    <property type="match status" value="1"/>
</dbReference>
<dbReference type="InterPro" id="IPR018117">
    <property type="entry name" value="C5_DNA_meth_AS"/>
</dbReference>
<dbReference type="Gene3D" id="3.90.120.10">
    <property type="entry name" value="DNA Methylase, subunit A, domain 2"/>
    <property type="match status" value="1"/>
</dbReference>
<dbReference type="EMBL" id="QSOF01000033">
    <property type="protein sequence ID" value="RGI72617.1"/>
    <property type="molecule type" value="Genomic_DNA"/>
</dbReference>
<dbReference type="RefSeq" id="WP_008653041.1">
    <property type="nucleotide sequence ID" value="NZ_CABKOQ010000015.1"/>
</dbReference>
<sequence length="466" mass="53845">MKVASFFAGCGGLDLGFEQAGYEVVWANEFDEAIHKTYQFNHPNTYLCKSDIRKLKGEDIPDCDGFIGGPPCQSWSEGGRQLGLDDERGRLFFDYVRLIKEKHPKFFLIENVQGIINDKHFSTFLSFLSTLEGAGYVVNYSLLNAADYYIPQDRYRVFVVGFLKELNCTFNFPKPFGKPYVTLRKAIGDIMENPHPYTNEGVDQEYRKWLNHDIFAGPWDAKFMARNRVRSWDETSFTIQAQAKNCPLHPQAPKMKYISQTQRVFQQGAEHLYRRLSVRECARIQTFPDKFRFFYEDIKDGYKMVGNAVPPRLAKFLALSIKKALVSVEERKAETINVLVAYYKDNNQLRQTLKNKLYYVRAGLRRGALQIPIGMSYPIYLLLHNHNNKFLFRIIPDYPKLISASDLIKLGFMPSGKEYFAFRLESAQSINIVGVDLSKVQIKGKNHNKAIPYITPIQDFIYRINA</sequence>
<keyword evidence="2 6" id="KW-0808">Transferase</keyword>
<dbReference type="GO" id="GO:0032259">
    <property type="term" value="P:methylation"/>
    <property type="evidence" value="ECO:0007669"/>
    <property type="project" value="UniProtKB-KW"/>
</dbReference>
<dbReference type="GO" id="GO:0044027">
    <property type="term" value="P:negative regulation of gene expression via chromosomal CpG island methylation"/>
    <property type="evidence" value="ECO:0007669"/>
    <property type="project" value="TreeGrafter"/>
</dbReference>
<name>A0A374MQ07_BACUN</name>
<dbReference type="PANTHER" id="PTHR10629">
    <property type="entry name" value="CYTOSINE-SPECIFIC METHYLTRANSFERASE"/>
    <property type="match status" value="1"/>
</dbReference>
<dbReference type="Proteomes" id="UP000263754">
    <property type="component" value="Unassembled WGS sequence"/>
</dbReference>